<dbReference type="KEGG" id="ada:A5CPEGH6_03840"/>
<proteinExistence type="predicted"/>
<reference evidence="2" key="1">
    <citation type="submission" date="2019-06" db="EMBL/GenBank/DDBJ databases">
        <title>Alistipes onderdonkii subsp. vulgaris subsp. nov., Alistipes dispar sp. nov. and Alistipes communis sp. nov., isolated from human faeces, and creation of Alistipes onderdonkii subsp. onderdonkii subsp. nov.</title>
        <authorList>
            <person name="Sakamoto M."/>
            <person name="Ikeyama N."/>
            <person name="Ogata Y."/>
            <person name="Suda W."/>
            <person name="Iino T."/>
            <person name="Hattori M."/>
            <person name="Ohkuma M."/>
        </authorList>
    </citation>
    <scope>NUCLEOTIDE SEQUENCE [LARGE SCALE GENOMIC DNA]</scope>
    <source>
        <strain evidence="2">5CPEGH6</strain>
    </source>
</reference>
<keyword evidence="2" id="KW-1185">Reference proteome</keyword>
<name>A0A4Y1WZT6_9BACT</name>
<evidence type="ECO:0000313" key="1">
    <source>
        <dbReference type="EMBL" id="BBL05746.1"/>
    </source>
</evidence>
<dbReference type="AlphaFoldDB" id="A0A4Y1WZT6"/>
<sequence length="120" mass="13064">MRIADGGAVPPWQPLASAWQPLAQRTDMTLRTGGKKSIFALLIGIMAKLTIETRQCDRILRRAVEADPSAFYVGADGRAVTGGRLTAEAAEGVVTIRSNRLSEKELRRIFAAFLPEAQPE</sequence>
<organism evidence="1 2">
    <name type="scientific">Alistipes dispar</name>
    <dbReference type="NCBI Taxonomy" id="2585119"/>
    <lineage>
        <taxon>Bacteria</taxon>
        <taxon>Pseudomonadati</taxon>
        <taxon>Bacteroidota</taxon>
        <taxon>Bacteroidia</taxon>
        <taxon>Bacteroidales</taxon>
        <taxon>Rikenellaceae</taxon>
        <taxon>Alistipes</taxon>
    </lineage>
</organism>
<gene>
    <name evidence="1" type="ORF">A5CPEGH6_03840</name>
</gene>
<evidence type="ECO:0000313" key="2">
    <source>
        <dbReference type="Proteomes" id="UP000319374"/>
    </source>
</evidence>
<protein>
    <submittedName>
        <fullName evidence="1">Uncharacterized protein</fullName>
    </submittedName>
</protein>
<dbReference type="Proteomes" id="UP000319374">
    <property type="component" value="Chromosome"/>
</dbReference>
<dbReference type="EMBL" id="AP019736">
    <property type="protein sequence ID" value="BBL05746.1"/>
    <property type="molecule type" value="Genomic_DNA"/>
</dbReference>
<accession>A0A4Y1WZT6</accession>